<accession>A0AAW9Q2C5</accession>
<comment type="caution">
    <text evidence="1">The sequence shown here is derived from an EMBL/GenBank/DDBJ whole genome shotgun (WGS) entry which is preliminary data.</text>
</comment>
<dbReference type="EMBL" id="JAZIBG010000012">
    <property type="protein sequence ID" value="MEF7613111.1"/>
    <property type="molecule type" value="Genomic_DNA"/>
</dbReference>
<reference evidence="1 2" key="1">
    <citation type="submission" date="2024-02" db="EMBL/GenBank/DDBJ databases">
        <title>Genome sequence of Aquincola sp. MAHUQ-54.</title>
        <authorList>
            <person name="Huq M.A."/>
        </authorList>
    </citation>
    <scope>NUCLEOTIDE SEQUENCE [LARGE SCALE GENOMIC DNA]</scope>
    <source>
        <strain evidence="1 2">MAHUQ-54</strain>
    </source>
</reference>
<keyword evidence="2" id="KW-1185">Reference proteome</keyword>
<dbReference type="Proteomes" id="UP001336250">
    <property type="component" value="Unassembled WGS sequence"/>
</dbReference>
<dbReference type="RefSeq" id="WP_332288048.1">
    <property type="nucleotide sequence ID" value="NZ_JAZIBG010000012.1"/>
</dbReference>
<proteinExistence type="predicted"/>
<protein>
    <submittedName>
        <fullName evidence="1">Uncharacterized protein</fullName>
    </submittedName>
</protein>
<sequence>MTMCHRCHALEEAPDARAHEGLRLTDAKKRQGGLSSGVVFLYRCGSCGTLWSRTADSMTRSASWVAPLAPGQLDHVAGGRGGGAATCPSLFQTGLRNQQSA</sequence>
<evidence type="ECO:0000313" key="1">
    <source>
        <dbReference type="EMBL" id="MEF7613111.1"/>
    </source>
</evidence>
<gene>
    <name evidence="1" type="ORF">V4F39_04245</name>
</gene>
<evidence type="ECO:0000313" key="2">
    <source>
        <dbReference type="Proteomes" id="UP001336250"/>
    </source>
</evidence>
<dbReference type="AlphaFoldDB" id="A0AAW9Q2C5"/>
<name>A0AAW9Q2C5_9BURK</name>
<organism evidence="1 2">
    <name type="scientific">Aquincola agrisoli</name>
    <dbReference type="NCBI Taxonomy" id="3119538"/>
    <lineage>
        <taxon>Bacteria</taxon>
        <taxon>Pseudomonadati</taxon>
        <taxon>Pseudomonadota</taxon>
        <taxon>Betaproteobacteria</taxon>
        <taxon>Burkholderiales</taxon>
        <taxon>Sphaerotilaceae</taxon>
        <taxon>Aquincola</taxon>
    </lineage>
</organism>